<keyword evidence="12" id="KW-0472">Membrane</keyword>
<evidence type="ECO:0000259" key="16">
    <source>
        <dbReference type="PROSITE" id="PS51839"/>
    </source>
</evidence>
<dbReference type="Pfam" id="PF02256">
    <property type="entry name" value="Fe_hyd_SSU"/>
    <property type="match status" value="1"/>
</dbReference>
<evidence type="ECO:0000313" key="17">
    <source>
        <dbReference type="EMBL" id="TCL59227.1"/>
    </source>
</evidence>
<dbReference type="CDD" id="cd00207">
    <property type="entry name" value="fer2"/>
    <property type="match status" value="1"/>
</dbReference>
<dbReference type="GO" id="GO:0051539">
    <property type="term" value="F:4 iron, 4 sulfur cluster binding"/>
    <property type="evidence" value="ECO:0007669"/>
    <property type="project" value="UniProtKB-KW"/>
</dbReference>
<dbReference type="Gene3D" id="3.30.70.20">
    <property type="match status" value="1"/>
</dbReference>
<accession>A0A4V2QC77</accession>
<feature type="domain" description="4Fe-4S ferredoxin-type" evidence="15">
    <location>
        <begin position="180"/>
        <end position="211"/>
    </location>
</feature>
<dbReference type="Pfam" id="PF12838">
    <property type="entry name" value="Fer4_7"/>
    <property type="match status" value="1"/>
</dbReference>
<dbReference type="InterPro" id="IPR000283">
    <property type="entry name" value="NADH_UbQ_OxRdtase_75kDa_su_CS"/>
</dbReference>
<dbReference type="PANTHER" id="PTHR11615">
    <property type="entry name" value="NITRATE, FORMATE, IRON DEHYDROGENASE"/>
    <property type="match status" value="1"/>
</dbReference>
<dbReference type="SUPFAM" id="SSF52833">
    <property type="entry name" value="Thioredoxin-like"/>
    <property type="match status" value="1"/>
</dbReference>
<keyword evidence="11" id="KW-0520">NAD</keyword>
<dbReference type="Gene3D" id="4.10.260.20">
    <property type="entry name" value="Iron hydrogenase, small subunit"/>
    <property type="match status" value="1"/>
</dbReference>
<dbReference type="PROSITE" id="PS51085">
    <property type="entry name" value="2FE2S_FER_2"/>
    <property type="match status" value="1"/>
</dbReference>
<evidence type="ECO:0000259" key="15">
    <source>
        <dbReference type="PROSITE" id="PS51379"/>
    </source>
</evidence>
<comment type="subcellular location">
    <subcellularLocation>
        <location evidence="2">Membrane</location>
    </subcellularLocation>
</comment>
<dbReference type="InterPro" id="IPR003149">
    <property type="entry name" value="Fe_hydrogenase_ssu"/>
</dbReference>
<evidence type="ECO:0000256" key="9">
    <source>
        <dbReference type="ARBA" id="ARBA00023004"/>
    </source>
</evidence>
<comment type="cofactor">
    <cofactor evidence="13">
        <name>[2Fe-2S] cluster</name>
        <dbReference type="ChEBI" id="CHEBI:190135"/>
    </cofactor>
</comment>
<dbReference type="GO" id="GO:0016020">
    <property type="term" value="C:membrane"/>
    <property type="evidence" value="ECO:0007669"/>
    <property type="project" value="UniProtKB-SubCell"/>
</dbReference>
<protein>
    <submittedName>
        <fullName evidence="17">NAD(P)-dependent iron-only hydrogenase catalytic subunit</fullName>
    </submittedName>
</protein>
<dbReference type="PROSITE" id="PS51379">
    <property type="entry name" value="4FE4S_FER_2"/>
    <property type="match status" value="2"/>
</dbReference>
<dbReference type="SUPFAM" id="SSF54292">
    <property type="entry name" value="2Fe-2S ferredoxin-like"/>
    <property type="match status" value="1"/>
</dbReference>
<comment type="similarity">
    <text evidence="3">Belongs to the complex I 75 kDa subunit family.</text>
</comment>
<dbReference type="GO" id="GO:0008901">
    <property type="term" value="F:ferredoxin hydrogenase activity"/>
    <property type="evidence" value="ECO:0007669"/>
    <property type="project" value="InterPro"/>
</dbReference>
<evidence type="ECO:0000256" key="2">
    <source>
        <dbReference type="ARBA" id="ARBA00004370"/>
    </source>
</evidence>
<dbReference type="EMBL" id="SLUN01000039">
    <property type="protein sequence ID" value="TCL59227.1"/>
    <property type="molecule type" value="Genomic_DNA"/>
</dbReference>
<dbReference type="GO" id="GO:0042773">
    <property type="term" value="P:ATP synthesis coupled electron transport"/>
    <property type="evidence" value="ECO:0007669"/>
    <property type="project" value="InterPro"/>
</dbReference>
<dbReference type="NCBIfam" id="NF040763">
    <property type="entry name" value="FeFe_hydrog_A6"/>
    <property type="match status" value="1"/>
</dbReference>
<feature type="domain" description="4Fe-4S His(Cys)3-ligated-type" evidence="16">
    <location>
        <begin position="80"/>
        <end position="119"/>
    </location>
</feature>
<dbReference type="CDD" id="cd02980">
    <property type="entry name" value="TRX_Fd_family"/>
    <property type="match status" value="1"/>
</dbReference>
<dbReference type="PROSITE" id="PS00198">
    <property type="entry name" value="4FE4S_FER_1"/>
    <property type="match status" value="1"/>
</dbReference>
<dbReference type="InterPro" id="IPR017900">
    <property type="entry name" value="4Fe4S_Fe_S_CS"/>
</dbReference>
<keyword evidence="8" id="KW-1278">Translocase</keyword>
<dbReference type="SUPFAM" id="SSF53920">
    <property type="entry name" value="Fe-only hydrogenase"/>
    <property type="match status" value="1"/>
</dbReference>
<dbReference type="Gene3D" id="3.40.50.1780">
    <property type="match status" value="1"/>
</dbReference>
<dbReference type="InterPro" id="IPR049830">
    <property type="entry name" value="HndD"/>
</dbReference>
<dbReference type="InterPro" id="IPR036991">
    <property type="entry name" value="Fe_hydrogenase_ssu_sf"/>
</dbReference>
<evidence type="ECO:0000256" key="10">
    <source>
        <dbReference type="ARBA" id="ARBA00023014"/>
    </source>
</evidence>
<dbReference type="OrthoDB" id="9805142at2"/>
<evidence type="ECO:0000259" key="14">
    <source>
        <dbReference type="PROSITE" id="PS51085"/>
    </source>
</evidence>
<keyword evidence="6" id="KW-0479">Metal-binding</keyword>
<keyword evidence="9" id="KW-0408">Iron</keyword>
<name>A0A4V2QC77_HYDET</name>
<dbReference type="GO" id="GO:0051537">
    <property type="term" value="F:2 iron, 2 sulfur cluster binding"/>
    <property type="evidence" value="ECO:0007669"/>
    <property type="project" value="UniProtKB-KW"/>
</dbReference>
<dbReference type="InterPro" id="IPR013352">
    <property type="entry name" value="Fe_hydrogenase_subset"/>
</dbReference>
<evidence type="ECO:0000256" key="8">
    <source>
        <dbReference type="ARBA" id="ARBA00022967"/>
    </source>
</evidence>
<dbReference type="SMART" id="SM00929">
    <property type="entry name" value="NADH-G_4Fe-4S_3"/>
    <property type="match status" value="1"/>
</dbReference>
<dbReference type="SMART" id="SM00902">
    <property type="entry name" value="Fe_hyd_SSU"/>
    <property type="match status" value="1"/>
</dbReference>
<evidence type="ECO:0000256" key="3">
    <source>
        <dbReference type="ARBA" id="ARBA00005404"/>
    </source>
</evidence>
<evidence type="ECO:0000313" key="18">
    <source>
        <dbReference type="Proteomes" id="UP000295008"/>
    </source>
</evidence>
<dbReference type="AlphaFoldDB" id="A0A4V2QC77"/>
<dbReference type="Proteomes" id="UP000295008">
    <property type="component" value="Unassembled WGS sequence"/>
</dbReference>
<evidence type="ECO:0000256" key="6">
    <source>
        <dbReference type="ARBA" id="ARBA00022723"/>
    </source>
</evidence>
<dbReference type="InterPro" id="IPR050340">
    <property type="entry name" value="Cytosolic_Fe-S_CAF"/>
</dbReference>
<dbReference type="InterPro" id="IPR019574">
    <property type="entry name" value="NADH_UbQ_OxRdtase_Gsu_4Fe4S-bd"/>
</dbReference>
<evidence type="ECO:0000256" key="7">
    <source>
        <dbReference type="ARBA" id="ARBA00022737"/>
    </source>
</evidence>
<dbReference type="RefSeq" id="WP_132016561.1">
    <property type="nucleotide sequence ID" value="NZ_SLUN01000039.1"/>
</dbReference>
<dbReference type="InterPro" id="IPR001041">
    <property type="entry name" value="2Fe-2S_ferredoxin-type"/>
</dbReference>
<dbReference type="GO" id="GO:0005506">
    <property type="term" value="F:iron ion binding"/>
    <property type="evidence" value="ECO:0007669"/>
    <property type="project" value="InterPro"/>
</dbReference>
<dbReference type="Pfam" id="PF02906">
    <property type="entry name" value="Fe_hyd_lg_C"/>
    <property type="match status" value="1"/>
</dbReference>
<comment type="cofactor">
    <cofactor evidence="1">
        <name>[4Fe-4S] cluster</name>
        <dbReference type="ChEBI" id="CHEBI:49883"/>
    </cofactor>
</comment>
<evidence type="ECO:0000256" key="11">
    <source>
        <dbReference type="ARBA" id="ARBA00023027"/>
    </source>
</evidence>
<reference evidence="17 18" key="1">
    <citation type="submission" date="2019-03" db="EMBL/GenBank/DDBJ databases">
        <title>Genomic Encyclopedia of Type Strains, Phase IV (KMG-IV): sequencing the most valuable type-strain genomes for metagenomic binning, comparative biology and taxonomic classification.</title>
        <authorList>
            <person name="Goeker M."/>
        </authorList>
    </citation>
    <scope>NUCLEOTIDE SEQUENCE [LARGE SCALE GENOMIC DNA]</scope>
    <source>
        <strain evidence="17 18">LX-B</strain>
    </source>
</reference>
<dbReference type="GO" id="GO:0008137">
    <property type="term" value="F:NADH dehydrogenase (ubiquinone) activity"/>
    <property type="evidence" value="ECO:0007669"/>
    <property type="project" value="InterPro"/>
</dbReference>
<dbReference type="Gene3D" id="3.40.30.10">
    <property type="entry name" value="Glutaredoxin"/>
    <property type="match status" value="1"/>
</dbReference>
<dbReference type="PROSITE" id="PS00641">
    <property type="entry name" value="COMPLEX1_75K_1"/>
    <property type="match status" value="1"/>
</dbReference>
<gene>
    <name evidence="17" type="ORF">EDC14_10396</name>
</gene>
<evidence type="ECO:0000256" key="12">
    <source>
        <dbReference type="ARBA" id="ARBA00023136"/>
    </source>
</evidence>
<dbReference type="InterPro" id="IPR009016">
    <property type="entry name" value="Fe_hydrogenase"/>
</dbReference>
<feature type="domain" description="4Fe-4S ferredoxin-type" evidence="15">
    <location>
        <begin position="139"/>
        <end position="169"/>
    </location>
</feature>
<sequence length="673" mass="73638">MSTNQTVIVDNQVVEINGEQSLLELIRKIGIEIPTFCYNSELSIYGACRMCVVELEGRGIVASCSTPPAPGMKILTNSPRVQRARKTVLELLLANHDRECTTCEKSGHCKLQDLAERFGVRKIRFGERDVKLPLDDSGTSLVRDPNKCILCGDCVRMCSEVQGIGVLNFANRGSKVQVTPAFHKNLTDVDCVNCGQCAAICPTGAIVVKSEIGKAWAALNDSGKLVVAQVAPAVRVALGEEFGLPAGEIVTGKVVAALKRLGFAKVFDTSIAADLTVMEETTEFLERVEQGERLPQFTSCCPAWVKYAEHNAPDFLPNLSSCRSPQQMFGSLVKKYWARELGKKPEDIYVVSIMPCTAKKFEITRPEFTTDGVPDVDLVLTTQELARMIRESGLAFDKVEVESFDMPFGFTTGAGVIFGATGGVAEASLRAAYEIATGTVLEQVNFEEVRGFKGLKEFAVDLNGTEVKIAVVHGLANAKELLRRIQNGEAKYHLIEVMACPGGCIGGAGQPIATDQEVKKARARSIYRADKLSQLRKAQDNPVVAKFYEKWLERPNSHEAHESLHTSYATRGRITDEDIQLLTSERKHKVDLAVCVGTCCYLKGSYNTLQEFIKKAEQAGVRDRLNLHATFCLEGCSGGPSIRINEEVIGGVTVDQVDTILKERVLPKLPVKQ</sequence>
<dbReference type="NCBIfam" id="TIGR02512">
    <property type="entry name" value="FeFe_hydrog_A"/>
    <property type="match status" value="1"/>
</dbReference>
<keyword evidence="18" id="KW-1185">Reference proteome</keyword>
<comment type="caution">
    <text evidence="17">The sequence shown here is derived from an EMBL/GenBank/DDBJ whole genome shotgun (WGS) entry which is preliminary data.</text>
</comment>
<organism evidence="17 18">
    <name type="scientific">Hydrogenispora ethanolica</name>
    <dbReference type="NCBI Taxonomy" id="1082276"/>
    <lineage>
        <taxon>Bacteria</taxon>
        <taxon>Bacillati</taxon>
        <taxon>Bacillota</taxon>
        <taxon>Hydrogenispora</taxon>
    </lineage>
</organism>
<dbReference type="InterPro" id="IPR036249">
    <property type="entry name" value="Thioredoxin-like_sf"/>
</dbReference>
<feature type="domain" description="2Fe-2S ferredoxin-type" evidence="14">
    <location>
        <begin position="3"/>
        <end position="80"/>
    </location>
</feature>
<keyword evidence="10" id="KW-0411">Iron-sulfur</keyword>
<dbReference type="Pfam" id="PF01257">
    <property type="entry name" value="2Fe-2S_thioredx"/>
    <property type="match status" value="1"/>
</dbReference>
<dbReference type="Gene3D" id="3.10.20.740">
    <property type="match status" value="1"/>
</dbReference>
<dbReference type="PROSITE" id="PS51839">
    <property type="entry name" value="4FE4S_HC3"/>
    <property type="match status" value="1"/>
</dbReference>
<dbReference type="InterPro" id="IPR036010">
    <property type="entry name" value="2Fe-2S_ferredoxin-like_sf"/>
</dbReference>
<dbReference type="InterPro" id="IPR017896">
    <property type="entry name" value="4Fe4S_Fe-S-bd"/>
</dbReference>
<dbReference type="Pfam" id="PF13510">
    <property type="entry name" value="Fer2_4"/>
    <property type="match status" value="1"/>
</dbReference>
<proteinExistence type="inferred from homology"/>
<keyword evidence="7" id="KW-0677">Repeat</keyword>
<keyword evidence="4" id="KW-0004">4Fe-4S</keyword>
<dbReference type="FunFam" id="3.30.70.20:FF:000035">
    <property type="entry name" value="Iron hydrogenase 1"/>
    <property type="match status" value="1"/>
</dbReference>
<evidence type="ECO:0000256" key="5">
    <source>
        <dbReference type="ARBA" id="ARBA00022714"/>
    </source>
</evidence>
<evidence type="ECO:0000256" key="4">
    <source>
        <dbReference type="ARBA" id="ARBA00022485"/>
    </source>
</evidence>
<dbReference type="Pfam" id="PF10588">
    <property type="entry name" value="NADH-G_4Fe-4S_3"/>
    <property type="match status" value="1"/>
</dbReference>
<dbReference type="FunFam" id="3.10.20.740:FF:000004">
    <property type="entry name" value="NADH-quinone oxidoreductase"/>
    <property type="match status" value="1"/>
</dbReference>
<dbReference type="SUPFAM" id="SSF54862">
    <property type="entry name" value="4Fe-4S ferredoxins"/>
    <property type="match status" value="1"/>
</dbReference>
<evidence type="ECO:0000256" key="1">
    <source>
        <dbReference type="ARBA" id="ARBA00001966"/>
    </source>
</evidence>
<dbReference type="Gene3D" id="3.40.950.10">
    <property type="entry name" value="Fe-only Hydrogenase (Larger Subunit), Chain L, domain 3"/>
    <property type="match status" value="1"/>
</dbReference>
<keyword evidence="5" id="KW-0001">2Fe-2S</keyword>
<evidence type="ECO:0000256" key="13">
    <source>
        <dbReference type="ARBA" id="ARBA00034078"/>
    </source>
</evidence>
<dbReference type="InterPro" id="IPR004108">
    <property type="entry name" value="Fe_hydrogenase_lsu_C"/>
</dbReference>